<reference evidence="1 2" key="1">
    <citation type="submission" date="2022-02" db="EMBL/GenBank/DDBJ databases">
        <authorList>
            <person name="Min J."/>
        </authorList>
    </citation>
    <scope>NUCLEOTIDE SEQUENCE [LARGE SCALE GENOMIC DNA]</scope>
    <source>
        <strain evidence="1 2">GR10-1</strain>
    </source>
</reference>
<dbReference type="Proteomes" id="UP001202248">
    <property type="component" value="Unassembled WGS sequence"/>
</dbReference>
<gene>
    <name evidence="1" type="ORF">MKP09_10305</name>
</gene>
<name>A0ABS9SIT1_9BACT</name>
<dbReference type="RefSeq" id="WP_240827988.1">
    <property type="nucleotide sequence ID" value="NZ_JAKWBL010000001.1"/>
</dbReference>
<evidence type="ECO:0008006" key="3">
    <source>
        <dbReference type="Google" id="ProtNLM"/>
    </source>
</evidence>
<sequence>MNQVNGNRYQQGKDSLKIADIPGDIWRKYLARYVFKGKYMLNDISRIDFARIGLYPGQNIESYDGYIMNMGVVYDAYSGTQDVGPRSIYLTSVGDELTNLSGVNSEKASTSDLQPKNGVMHALQGLTSFSFNSDFGAVVNDNVP</sequence>
<comment type="caution">
    <text evidence="1">The sequence shown here is derived from an EMBL/GenBank/DDBJ whole genome shotgun (WGS) entry which is preliminary data.</text>
</comment>
<protein>
    <recommendedName>
        <fullName evidence="3">TonB-dependent receptor</fullName>
    </recommendedName>
</protein>
<evidence type="ECO:0000313" key="1">
    <source>
        <dbReference type="EMBL" id="MCH5598273.1"/>
    </source>
</evidence>
<evidence type="ECO:0000313" key="2">
    <source>
        <dbReference type="Proteomes" id="UP001202248"/>
    </source>
</evidence>
<dbReference type="EMBL" id="JAKWBL010000001">
    <property type="protein sequence ID" value="MCH5598273.1"/>
    <property type="molecule type" value="Genomic_DNA"/>
</dbReference>
<proteinExistence type="predicted"/>
<accession>A0ABS9SIT1</accession>
<keyword evidence="2" id="KW-1185">Reference proteome</keyword>
<organism evidence="1 2">
    <name type="scientific">Niabella ginsengisoli</name>
    <dbReference type="NCBI Taxonomy" id="522298"/>
    <lineage>
        <taxon>Bacteria</taxon>
        <taxon>Pseudomonadati</taxon>
        <taxon>Bacteroidota</taxon>
        <taxon>Chitinophagia</taxon>
        <taxon>Chitinophagales</taxon>
        <taxon>Chitinophagaceae</taxon>
        <taxon>Niabella</taxon>
    </lineage>
</organism>